<dbReference type="PROSITE" id="PS50020">
    <property type="entry name" value="WW_DOMAIN_2"/>
    <property type="match status" value="1"/>
</dbReference>
<feature type="region of interest" description="Disordered" evidence="1">
    <location>
        <begin position="50"/>
        <end position="140"/>
    </location>
</feature>
<name>A0AAV9F3B6_ACOCL</name>
<dbReference type="SUPFAM" id="SSF51045">
    <property type="entry name" value="WW domain"/>
    <property type="match status" value="1"/>
</dbReference>
<dbReference type="EMBL" id="JAUJYO010000004">
    <property type="protein sequence ID" value="KAK1319012.1"/>
    <property type="molecule type" value="Genomic_DNA"/>
</dbReference>
<feature type="compositionally biased region" description="Polar residues" evidence="1">
    <location>
        <begin position="293"/>
        <end position="311"/>
    </location>
</feature>
<keyword evidence="3" id="KW-0347">Helicase</keyword>
<dbReference type="Pfam" id="PF00397">
    <property type="entry name" value="WW"/>
    <property type="match status" value="1"/>
</dbReference>
<feature type="compositionally biased region" description="Polar residues" evidence="1">
    <location>
        <begin position="79"/>
        <end position="99"/>
    </location>
</feature>
<reference evidence="3" key="1">
    <citation type="journal article" date="2023" name="Nat. Commun.">
        <title>Diploid and tetraploid genomes of Acorus and the evolution of monocots.</title>
        <authorList>
            <person name="Ma L."/>
            <person name="Liu K.W."/>
            <person name="Li Z."/>
            <person name="Hsiao Y.Y."/>
            <person name="Qi Y."/>
            <person name="Fu T."/>
            <person name="Tang G.D."/>
            <person name="Zhang D."/>
            <person name="Sun W.H."/>
            <person name="Liu D.K."/>
            <person name="Li Y."/>
            <person name="Chen G.Z."/>
            <person name="Liu X.D."/>
            <person name="Liao X.Y."/>
            <person name="Jiang Y.T."/>
            <person name="Yu X."/>
            <person name="Hao Y."/>
            <person name="Huang J."/>
            <person name="Zhao X.W."/>
            <person name="Ke S."/>
            <person name="Chen Y.Y."/>
            <person name="Wu W.L."/>
            <person name="Hsu J.L."/>
            <person name="Lin Y.F."/>
            <person name="Huang M.D."/>
            <person name="Li C.Y."/>
            <person name="Huang L."/>
            <person name="Wang Z.W."/>
            <person name="Zhao X."/>
            <person name="Zhong W.Y."/>
            <person name="Peng D.H."/>
            <person name="Ahmad S."/>
            <person name="Lan S."/>
            <person name="Zhang J.S."/>
            <person name="Tsai W.C."/>
            <person name="Van de Peer Y."/>
            <person name="Liu Z.J."/>
        </authorList>
    </citation>
    <scope>NUCLEOTIDE SEQUENCE</scope>
    <source>
        <strain evidence="3">CP</strain>
    </source>
</reference>
<evidence type="ECO:0000313" key="4">
    <source>
        <dbReference type="Proteomes" id="UP001180020"/>
    </source>
</evidence>
<accession>A0AAV9F3B6</accession>
<feature type="region of interest" description="Disordered" evidence="1">
    <location>
        <begin position="1"/>
        <end position="28"/>
    </location>
</feature>
<evidence type="ECO:0000256" key="1">
    <source>
        <dbReference type="SAM" id="MobiDB-lite"/>
    </source>
</evidence>
<reference evidence="3" key="2">
    <citation type="submission" date="2023-06" db="EMBL/GenBank/DDBJ databases">
        <authorList>
            <person name="Ma L."/>
            <person name="Liu K.-W."/>
            <person name="Li Z."/>
            <person name="Hsiao Y.-Y."/>
            <person name="Qi Y."/>
            <person name="Fu T."/>
            <person name="Tang G."/>
            <person name="Zhang D."/>
            <person name="Sun W.-H."/>
            <person name="Liu D.-K."/>
            <person name="Li Y."/>
            <person name="Chen G.-Z."/>
            <person name="Liu X.-D."/>
            <person name="Liao X.-Y."/>
            <person name="Jiang Y.-T."/>
            <person name="Yu X."/>
            <person name="Hao Y."/>
            <person name="Huang J."/>
            <person name="Zhao X.-W."/>
            <person name="Ke S."/>
            <person name="Chen Y.-Y."/>
            <person name="Wu W.-L."/>
            <person name="Hsu J.-L."/>
            <person name="Lin Y.-F."/>
            <person name="Huang M.-D."/>
            <person name="Li C.-Y."/>
            <person name="Huang L."/>
            <person name="Wang Z.-W."/>
            <person name="Zhao X."/>
            <person name="Zhong W.-Y."/>
            <person name="Peng D.-H."/>
            <person name="Ahmad S."/>
            <person name="Lan S."/>
            <person name="Zhang J.-S."/>
            <person name="Tsai W.-C."/>
            <person name="Van De Peer Y."/>
            <person name="Liu Z.-J."/>
        </authorList>
    </citation>
    <scope>NUCLEOTIDE SEQUENCE</scope>
    <source>
        <strain evidence="3">CP</strain>
        <tissue evidence="3">Leaves</tissue>
    </source>
</reference>
<evidence type="ECO:0000259" key="2">
    <source>
        <dbReference type="PROSITE" id="PS50020"/>
    </source>
</evidence>
<feature type="region of interest" description="Disordered" evidence="1">
    <location>
        <begin position="249"/>
        <end position="311"/>
    </location>
</feature>
<evidence type="ECO:0000313" key="3">
    <source>
        <dbReference type="EMBL" id="KAK1319012.1"/>
    </source>
</evidence>
<dbReference type="Proteomes" id="UP001180020">
    <property type="component" value="Unassembled WGS sequence"/>
</dbReference>
<sequence>MSTLESAAAFSGPRYAPEDPTLPPPWKGLIDGSTGTLYYWNPETNVTQYEKPTFLPPPLPPGPPPTAAAASPNLAQIPVSGTLQPNGAISQSTQSTVPQIGQHAQHQALQVAQQQGPQQQAQQPSQQQESQQALQHSAHQLAQPIGQQIGQQHQVQQNQLQYQGQQIAQQQSAQQITQQQLGQQMQPNQYMPYQQGQMFQHPQLQHIPHQQYSYQQILRPPAQQIPQSQTHGQQIPQQQFKFQQGEEIDRQPGGNQIGYPSSSQVQQSGVPSIHNVPGGRPPVQTPQMGVHPIQQQQTGGASYDMHQNSGSSVQLHQTGADAFHRQQTGGSTFPTQTGQVMVHSQLSSGSPIGLKTGLGGDQYRRAGNEFYSNSNKDGPDMMPTHPKLAAIPLPLNQQDKRINAIQPPNNAAGRSGGLNIVSGPTMPSMYNHAVAGQPFPNAMPMRPPLRFPDPSNISNMSAVEIYRQEHEVSAMGKDVPAPFITFEATGFPPEILREVILIGFSFIKVGKLVRPHLSLYRARILFFFLGSTFIISHRDLNLFALSQVRYLLQIGAYVVRCSAIHCDYTATVLGAAII</sequence>
<keyword evidence="3" id="KW-0067">ATP-binding</keyword>
<feature type="domain" description="WW" evidence="2">
    <location>
        <begin position="20"/>
        <end position="54"/>
    </location>
</feature>
<gene>
    <name evidence="3" type="primary">RH40</name>
    <name evidence="3" type="ORF">QJS10_CPB04g01052</name>
</gene>
<organism evidence="3 4">
    <name type="scientific">Acorus calamus</name>
    <name type="common">Sweet flag</name>
    <dbReference type="NCBI Taxonomy" id="4465"/>
    <lineage>
        <taxon>Eukaryota</taxon>
        <taxon>Viridiplantae</taxon>
        <taxon>Streptophyta</taxon>
        <taxon>Embryophyta</taxon>
        <taxon>Tracheophyta</taxon>
        <taxon>Spermatophyta</taxon>
        <taxon>Magnoliopsida</taxon>
        <taxon>Liliopsida</taxon>
        <taxon>Acoraceae</taxon>
        <taxon>Acorus</taxon>
    </lineage>
</organism>
<feature type="compositionally biased region" description="Low complexity" evidence="1">
    <location>
        <begin position="102"/>
        <end position="140"/>
    </location>
</feature>
<keyword evidence="3" id="KW-0378">Hydrolase</keyword>
<feature type="region of interest" description="Disordered" evidence="1">
    <location>
        <begin position="347"/>
        <end position="380"/>
    </location>
</feature>
<protein>
    <submittedName>
        <fullName evidence="3">DEAD-box ATP-dependent RNA helicase 40</fullName>
    </submittedName>
</protein>
<dbReference type="PROSITE" id="PS01159">
    <property type="entry name" value="WW_DOMAIN_1"/>
    <property type="match status" value="1"/>
</dbReference>
<dbReference type="InterPro" id="IPR001202">
    <property type="entry name" value="WW_dom"/>
</dbReference>
<dbReference type="CDD" id="cd00201">
    <property type="entry name" value="WW"/>
    <property type="match status" value="1"/>
</dbReference>
<dbReference type="SMART" id="SM00456">
    <property type="entry name" value="WW"/>
    <property type="match status" value="1"/>
</dbReference>
<keyword evidence="3" id="KW-0547">Nucleotide-binding</keyword>
<comment type="caution">
    <text evidence="3">The sequence shown here is derived from an EMBL/GenBank/DDBJ whole genome shotgun (WGS) entry which is preliminary data.</text>
</comment>
<dbReference type="GO" id="GO:0004386">
    <property type="term" value="F:helicase activity"/>
    <property type="evidence" value="ECO:0007669"/>
    <property type="project" value="UniProtKB-KW"/>
</dbReference>
<feature type="compositionally biased region" description="Pro residues" evidence="1">
    <location>
        <begin position="54"/>
        <end position="66"/>
    </location>
</feature>
<proteinExistence type="predicted"/>
<dbReference type="InterPro" id="IPR036020">
    <property type="entry name" value="WW_dom_sf"/>
</dbReference>
<feature type="compositionally biased region" description="Low complexity" evidence="1">
    <location>
        <begin position="260"/>
        <end position="272"/>
    </location>
</feature>
<dbReference type="Gene3D" id="2.20.70.10">
    <property type="match status" value="1"/>
</dbReference>
<keyword evidence="4" id="KW-1185">Reference proteome</keyword>
<dbReference type="AlphaFoldDB" id="A0AAV9F3B6"/>